<reference evidence="4 5" key="1">
    <citation type="submission" date="2011-04" db="EMBL/GenBank/DDBJ databases">
        <title>The Genome Sequence of Clostridium citroniae WAL-19142.</title>
        <authorList>
            <consortium name="The Broad Institute Genome Sequencing Platform"/>
            <person name="Earl A."/>
            <person name="Ward D."/>
            <person name="Feldgarden M."/>
            <person name="Gevers D."/>
            <person name="Warren Y.A."/>
            <person name="Tyrrell K.L."/>
            <person name="Citron D.M."/>
            <person name="Goldstein E.J."/>
            <person name="Daigneault M."/>
            <person name="Allen-Vercoe E."/>
            <person name="Young S.K."/>
            <person name="Zeng Q."/>
            <person name="Gargeya S."/>
            <person name="Fitzgerald M."/>
            <person name="Haas B."/>
            <person name="Abouelleil A."/>
            <person name="Alvarado L."/>
            <person name="Arachchi H.M."/>
            <person name="Berlin A."/>
            <person name="Brown A."/>
            <person name="Chapman S.B."/>
            <person name="Chen Z."/>
            <person name="Dunbar C."/>
            <person name="Freedman E."/>
            <person name="Gearin G."/>
            <person name="Gellesch M."/>
            <person name="Goldberg J."/>
            <person name="Griggs A."/>
            <person name="Gujja S."/>
            <person name="Heilman E.R."/>
            <person name="Heiman D."/>
            <person name="Howarth C."/>
            <person name="Larson L."/>
            <person name="Lui A."/>
            <person name="MacDonald P.J."/>
            <person name="Mehta T."/>
            <person name="Montmayeur A."/>
            <person name="Murphy C."/>
            <person name="Neiman D."/>
            <person name="Pearson M."/>
            <person name="Priest M."/>
            <person name="Roberts A."/>
            <person name="Saif S."/>
            <person name="Shea T."/>
            <person name="Shenoy N."/>
            <person name="Sisk P."/>
            <person name="Stolte C."/>
            <person name="Sykes S."/>
            <person name="White J."/>
            <person name="Yandava C."/>
            <person name="Wortman J."/>
            <person name="Nusbaum C."/>
            <person name="Birren B."/>
        </authorList>
    </citation>
    <scope>NUCLEOTIDE SEQUENCE [LARGE SCALE GENOMIC DNA]</scope>
    <source>
        <strain evidence="4 5">WAL-19142</strain>
    </source>
</reference>
<dbReference type="InterPro" id="IPR002035">
    <property type="entry name" value="VWF_A"/>
</dbReference>
<evidence type="ECO:0000313" key="5">
    <source>
        <dbReference type="Proteomes" id="UP000037392"/>
    </source>
</evidence>
<dbReference type="CDD" id="cd01465">
    <property type="entry name" value="vWA_subgroup"/>
    <property type="match status" value="1"/>
</dbReference>
<evidence type="ECO:0000256" key="2">
    <source>
        <dbReference type="SAM" id="SignalP"/>
    </source>
</evidence>
<dbReference type="Pfam" id="PF00092">
    <property type="entry name" value="VWA"/>
    <property type="match status" value="1"/>
</dbReference>
<dbReference type="PROSITE" id="PS50234">
    <property type="entry name" value="VWFA"/>
    <property type="match status" value="1"/>
</dbReference>
<feature type="domain" description="VWFA" evidence="3">
    <location>
        <begin position="190"/>
        <end position="368"/>
    </location>
</feature>
<dbReference type="RefSeq" id="WP_048928938.1">
    <property type="nucleotide sequence ID" value="NZ_KQ235875.1"/>
</dbReference>
<dbReference type="InterPro" id="IPR021908">
    <property type="entry name" value="YfbK_C"/>
</dbReference>
<dbReference type="OrthoDB" id="9805121at2"/>
<comment type="caution">
    <text evidence="4">The sequence shown here is derived from an EMBL/GenBank/DDBJ whole genome shotgun (WGS) entry which is preliminary data.</text>
</comment>
<dbReference type="PANTHER" id="PTHR10579:SF43">
    <property type="entry name" value="ZINC FINGER (C3HC4-TYPE RING FINGER) FAMILY PROTEIN"/>
    <property type="match status" value="1"/>
</dbReference>
<proteinExistence type="predicted"/>
<dbReference type="InterPro" id="IPR022156">
    <property type="entry name" value="Uncharacterised_YfbK_N"/>
</dbReference>
<dbReference type="PANTHER" id="PTHR10579">
    <property type="entry name" value="CALCIUM-ACTIVATED CHLORIDE CHANNEL REGULATOR"/>
    <property type="match status" value="1"/>
</dbReference>
<evidence type="ECO:0000259" key="3">
    <source>
        <dbReference type="PROSITE" id="PS50234"/>
    </source>
</evidence>
<feature type="signal peptide" evidence="2">
    <location>
        <begin position="1"/>
        <end position="25"/>
    </location>
</feature>
<sequence>MKKGAGWICLLMAVFAAAGLLGGCAAGGQKEAAATAALSATTVSPAYDTAEAAETWAAAGRDSGFPAPGQKIGEDSRRPVHNTEEYRYYPENPFMSVADAPLSTFGADVDTASYANIRRMILDGDRVPEDAVRIEEMLNYFYYDYPKPKEGEPFSVTARLAQCPWNDKHDLLQIGLQAEKLDEGTMPKSNLVFLLDVSGSMEAPDKLDLVKRAFLMMTEYLKSDDTISIVTYASDDRIVLDGAAGEDRLSIMTAIENLSAGGSTHGSRGIETAYQLAEKHYIEGGNNRVILATDGDLNVGITSEGGLTRLIKDQKDRGVFLSVLGFGTGNLKDNKMEAMADNGNGQYSYVDSIAEARKVLVEEMGGTLFTVAKDVKFQVEFNPARIKGYRLIGYENRVMADQDFEDDTKDGGEIGAGHRVTVLYELIPADSRELIPETSLKYQTRPKETSQAPDTDTPPAYDDEWLTIKIRYKQPDQDRSGLLEYPVKDDSFHTQMPEDMVFASCVAETGLLLKSSEYASNASYASVISRLQDLKRIKEDDYSNEFLYLVKRVAAAADQSR</sequence>
<dbReference type="PATRIC" id="fig|742734.4.peg.4"/>
<dbReference type="AlphaFoldDB" id="A0A0J9CGJ7"/>
<keyword evidence="2" id="KW-0732">Signal</keyword>
<evidence type="ECO:0000256" key="1">
    <source>
        <dbReference type="SAM" id="MobiDB-lite"/>
    </source>
</evidence>
<name>A0A0J9CGJ7_9FIRM</name>
<dbReference type="Gene3D" id="3.40.50.410">
    <property type="entry name" value="von Willebrand factor, type A domain"/>
    <property type="match status" value="1"/>
</dbReference>
<organism evidence="4 5">
    <name type="scientific">[Clostridium] citroniae WAL-19142</name>
    <dbReference type="NCBI Taxonomy" id="742734"/>
    <lineage>
        <taxon>Bacteria</taxon>
        <taxon>Bacillati</taxon>
        <taxon>Bacillota</taxon>
        <taxon>Clostridia</taxon>
        <taxon>Lachnospirales</taxon>
        <taxon>Lachnospiraceae</taxon>
        <taxon>Enterocloster</taxon>
    </lineage>
</organism>
<dbReference type="Proteomes" id="UP000037392">
    <property type="component" value="Unassembled WGS sequence"/>
</dbReference>
<dbReference type="InterPro" id="IPR036465">
    <property type="entry name" value="vWFA_dom_sf"/>
</dbReference>
<dbReference type="PROSITE" id="PS51257">
    <property type="entry name" value="PROKAR_LIPOPROTEIN"/>
    <property type="match status" value="1"/>
</dbReference>
<dbReference type="EMBL" id="ADLK01000001">
    <property type="protein sequence ID" value="KMW24142.1"/>
    <property type="molecule type" value="Genomic_DNA"/>
</dbReference>
<evidence type="ECO:0000313" key="4">
    <source>
        <dbReference type="EMBL" id="KMW24142.1"/>
    </source>
</evidence>
<feature type="region of interest" description="Disordered" evidence="1">
    <location>
        <begin position="435"/>
        <end position="461"/>
    </location>
</feature>
<dbReference type="InterPro" id="IPR051266">
    <property type="entry name" value="CLCR"/>
</dbReference>
<dbReference type="SMART" id="SM00327">
    <property type="entry name" value="VWA"/>
    <property type="match status" value="1"/>
</dbReference>
<dbReference type="Pfam" id="PF12450">
    <property type="entry name" value="vWF_A"/>
    <property type="match status" value="1"/>
</dbReference>
<dbReference type="SUPFAM" id="SSF53300">
    <property type="entry name" value="vWA-like"/>
    <property type="match status" value="1"/>
</dbReference>
<protein>
    <recommendedName>
        <fullName evidence="3">VWFA domain-containing protein</fullName>
    </recommendedName>
</protein>
<feature type="chain" id="PRO_5039674547" description="VWFA domain-containing protein" evidence="2">
    <location>
        <begin position="26"/>
        <end position="561"/>
    </location>
</feature>
<dbReference type="Pfam" id="PF12034">
    <property type="entry name" value="YfbK_C"/>
    <property type="match status" value="1"/>
</dbReference>
<accession>A0A0J9CGJ7</accession>
<dbReference type="GeneID" id="93163483"/>
<gene>
    <name evidence="4" type="ORF">HMPREF9470_00004</name>
</gene>